<evidence type="ECO:0000313" key="2">
    <source>
        <dbReference type="EMBL" id="NMM62730.1"/>
    </source>
</evidence>
<evidence type="ECO:0000313" key="3">
    <source>
        <dbReference type="Proteomes" id="UP000537131"/>
    </source>
</evidence>
<name>A0A7Y0HN17_9CLOT</name>
<dbReference type="EMBL" id="JABBNI010000014">
    <property type="protein sequence ID" value="NMM62730.1"/>
    <property type="molecule type" value="Genomic_DNA"/>
</dbReference>
<keyword evidence="1" id="KW-1133">Transmembrane helix</keyword>
<proteinExistence type="predicted"/>
<keyword evidence="1" id="KW-0472">Membrane</keyword>
<protein>
    <submittedName>
        <fullName evidence="2">Uncharacterized protein</fullName>
    </submittedName>
</protein>
<dbReference type="RefSeq" id="WP_169297329.1">
    <property type="nucleotide sequence ID" value="NZ_JABBNI010000014.1"/>
</dbReference>
<keyword evidence="3" id="KW-1185">Reference proteome</keyword>
<dbReference type="Proteomes" id="UP000537131">
    <property type="component" value="Unassembled WGS sequence"/>
</dbReference>
<sequence length="90" mass="10319">MDFINKGFSSVFKIAIGLIIFIVLIRILPWIALVAAGIWGISKVVKSFKSWKSGDNIRREEVKTHSNISNEKDEFDFSEKKIVDVDYKEV</sequence>
<evidence type="ECO:0000256" key="1">
    <source>
        <dbReference type="SAM" id="Phobius"/>
    </source>
</evidence>
<comment type="caution">
    <text evidence="2">The sequence shown here is derived from an EMBL/GenBank/DDBJ whole genome shotgun (WGS) entry which is preliminary data.</text>
</comment>
<dbReference type="AlphaFoldDB" id="A0A7Y0HN17"/>
<feature type="transmembrane region" description="Helical" evidence="1">
    <location>
        <begin position="12"/>
        <end position="41"/>
    </location>
</feature>
<accession>A0A7Y0HN17</accession>
<reference evidence="2 3" key="2">
    <citation type="submission" date="2020-06" db="EMBL/GenBank/DDBJ databases">
        <title>Complete Genome Sequence of Clostridium muelleri sp. nov. P21T, an Acid-Alcohol Producing Acetogen Isolated from Old Hay.</title>
        <authorList>
            <person name="Duncan K.E."/>
            <person name="Tanner R.S."/>
        </authorList>
    </citation>
    <scope>NUCLEOTIDE SEQUENCE [LARGE SCALE GENOMIC DNA]</scope>
    <source>
        <strain evidence="2 3">P21</strain>
    </source>
</reference>
<gene>
    <name evidence="2" type="ORF">HBE96_08475</name>
</gene>
<reference evidence="2 3" key="1">
    <citation type="submission" date="2020-04" db="EMBL/GenBank/DDBJ databases">
        <authorList>
            <person name="Doyle D.A."/>
        </authorList>
    </citation>
    <scope>NUCLEOTIDE SEQUENCE [LARGE SCALE GENOMIC DNA]</scope>
    <source>
        <strain evidence="2 3">P21</strain>
    </source>
</reference>
<keyword evidence="1" id="KW-0812">Transmembrane</keyword>
<organism evidence="2 3">
    <name type="scientific">Clostridium muellerianum</name>
    <dbReference type="NCBI Taxonomy" id="2716538"/>
    <lineage>
        <taxon>Bacteria</taxon>
        <taxon>Bacillati</taxon>
        <taxon>Bacillota</taxon>
        <taxon>Clostridia</taxon>
        <taxon>Eubacteriales</taxon>
        <taxon>Clostridiaceae</taxon>
        <taxon>Clostridium</taxon>
    </lineage>
</organism>